<evidence type="ECO:0000313" key="7">
    <source>
        <dbReference type="EMBL" id="CAF1032701.1"/>
    </source>
</evidence>
<dbReference type="SUPFAM" id="SSF64602">
    <property type="entry name" value="F1 ATPase inhibitor, IF1, C-terminal domain"/>
    <property type="match status" value="1"/>
</dbReference>
<dbReference type="Gene3D" id="1.20.5.500">
    <property type="entry name" value="Single helix bin"/>
    <property type="match status" value="1"/>
</dbReference>
<accession>A0A814J4Z3</accession>
<keyword evidence="5" id="KW-0496">Mitochondrion</keyword>
<evidence type="ECO:0000256" key="6">
    <source>
        <dbReference type="SAM" id="MobiDB-lite"/>
    </source>
</evidence>
<evidence type="ECO:0000256" key="2">
    <source>
        <dbReference type="ARBA" id="ARBA00010901"/>
    </source>
</evidence>
<dbReference type="Proteomes" id="UP000663879">
    <property type="component" value="Unassembled WGS sequence"/>
</dbReference>
<evidence type="ECO:0000256" key="1">
    <source>
        <dbReference type="ARBA" id="ARBA00004173"/>
    </source>
</evidence>
<name>A0A814J4Z3_9BILA</name>
<comment type="similarity">
    <text evidence="2">Belongs to the ATPase inhibitor family.</text>
</comment>
<dbReference type="InterPro" id="IPR007648">
    <property type="entry name" value="ATPase_inhibitor_mt"/>
</dbReference>
<dbReference type="PANTHER" id="PTHR48417:SF1">
    <property type="entry name" value="ATP SYNTHASE F1 SUBUNIT EPSILON"/>
    <property type="match status" value="1"/>
</dbReference>
<comment type="subcellular location">
    <subcellularLocation>
        <location evidence="1">Mitochondrion</location>
    </subcellularLocation>
</comment>
<dbReference type="EMBL" id="CAJNOC010004759">
    <property type="protein sequence ID" value="CAF1032701.1"/>
    <property type="molecule type" value="Genomic_DNA"/>
</dbReference>
<dbReference type="OrthoDB" id="10045676at2759"/>
<reference evidence="7" key="1">
    <citation type="submission" date="2021-02" db="EMBL/GenBank/DDBJ databases">
        <authorList>
            <person name="Nowell W R."/>
        </authorList>
    </citation>
    <scope>NUCLEOTIDE SEQUENCE</scope>
    <source>
        <strain evidence="7">Ploen Becks lab</strain>
    </source>
</reference>
<organism evidence="7 8">
    <name type="scientific">Brachionus calyciflorus</name>
    <dbReference type="NCBI Taxonomy" id="104777"/>
    <lineage>
        <taxon>Eukaryota</taxon>
        <taxon>Metazoa</taxon>
        <taxon>Spiralia</taxon>
        <taxon>Gnathifera</taxon>
        <taxon>Rotifera</taxon>
        <taxon>Eurotatoria</taxon>
        <taxon>Monogononta</taxon>
        <taxon>Pseudotrocha</taxon>
        <taxon>Ploima</taxon>
        <taxon>Brachionidae</taxon>
        <taxon>Brachionus</taxon>
    </lineage>
</organism>
<sequence>MSLCKINALRLVAKRSFSVCGTLASRGEAGSGSGLGGGAGGSIRDAGGKFGEREVAFENAYFRKLEAEQLEALRKRHDEEIKHHEQEIQRHLDAIKRHREHQEDLHKSTNNKNKKDD</sequence>
<dbReference type="AlphaFoldDB" id="A0A814J4Z3"/>
<feature type="region of interest" description="Disordered" evidence="6">
    <location>
        <begin position="81"/>
        <end position="117"/>
    </location>
</feature>
<evidence type="ECO:0000256" key="4">
    <source>
        <dbReference type="ARBA" id="ARBA00023054"/>
    </source>
</evidence>
<keyword evidence="4" id="KW-0175">Coiled coil</keyword>
<keyword evidence="3" id="KW-0809">Transit peptide</keyword>
<comment type="caution">
    <text evidence="7">The sequence shown here is derived from an EMBL/GenBank/DDBJ whole genome shotgun (WGS) entry which is preliminary data.</text>
</comment>
<gene>
    <name evidence="7" type="ORF">OXX778_LOCUS17949</name>
</gene>
<dbReference type="PANTHER" id="PTHR48417">
    <property type="entry name" value="ATP SYNTHASE F1 SUBUNIT EPSILON"/>
    <property type="match status" value="1"/>
</dbReference>
<evidence type="ECO:0000313" key="8">
    <source>
        <dbReference type="Proteomes" id="UP000663879"/>
    </source>
</evidence>
<protein>
    <submittedName>
        <fullName evidence="7">Uncharacterized protein</fullName>
    </submittedName>
</protein>
<evidence type="ECO:0000256" key="5">
    <source>
        <dbReference type="ARBA" id="ARBA00023128"/>
    </source>
</evidence>
<dbReference type="GO" id="GO:0042030">
    <property type="term" value="F:ATPase inhibitor activity"/>
    <property type="evidence" value="ECO:0007669"/>
    <property type="project" value="InterPro"/>
</dbReference>
<dbReference type="GO" id="GO:0005739">
    <property type="term" value="C:mitochondrion"/>
    <property type="evidence" value="ECO:0007669"/>
    <property type="project" value="UniProtKB-SubCell"/>
</dbReference>
<keyword evidence="8" id="KW-1185">Reference proteome</keyword>
<dbReference type="Pfam" id="PF04568">
    <property type="entry name" value="IATP"/>
    <property type="match status" value="1"/>
</dbReference>
<proteinExistence type="inferred from homology"/>
<evidence type="ECO:0000256" key="3">
    <source>
        <dbReference type="ARBA" id="ARBA00022946"/>
    </source>
</evidence>